<proteinExistence type="predicted"/>
<reference evidence="1 2" key="1">
    <citation type="submission" date="2018-08" db="EMBL/GenBank/DDBJ databases">
        <title>Aphanomyces genome sequencing and annotation.</title>
        <authorList>
            <person name="Minardi D."/>
            <person name="Oidtmann B."/>
            <person name="Van Der Giezen M."/>
            <person name="Studholme D.J."/>
        </authorList>
    </citation>
    <scope>NUCLEOTIDE SEQUENCE [LARGE SCALE GENOMIC DNA]</scope>
    <source>
        <strain evidence="1 2">Kv</strain>
    </source>
</reference>
<dbReference type="AlphaFoldDB" id="A0A397AMI3"/>
<evidence type="ECO:0000313" key="1">
    <source>
        <dbReference type="EMBL" id="RHY07455.1"/>
    </source>
</evidence>
<organism evidence="1 2">
    <name type="scientific">Aphanomyces astaci</name>
    <name type="common">Crayfish plague agent</name>
    <dbReference type="NCBI Taxonomy" id="112090"/>
    <lineage>
        <taxon>Eukaryota</taxon>
        <taxon>Sar</taxon>
        <taxon>Stramenopiles</taxon>
        <taxon>Oomycota</taxon>
        <taxon>Saprolegniomycetes</taxon>
        <taxon>Saprolegniales</taxon>
        <taxon>Verrucalvaceae</taxon>
        <taxon>Aphanomyces</taxon>
    </lineage>
</organism>
<dbReference type="Proteomes" id="UP000265427">
    <property type="component" value="Unassembled WGS sequence"/>
</dbReference>
<dbReference type="PANTHER" id="PTHR33939:SF1">
    <property type="entry name" value="DUF4371 DOMAIN-CONTAINING PROTEIN"/>
    <property type="match status" value="1"/>
</dbReference>
<name>A0A397AMI3_APHAT</name>
<gene>
    <name evidence="1" type="ORF">DYB36_012560</name>
</gene>
<accession>A0A397AMI3</accession>
<comment type="caution">
    <text evidence="1">The sequence shown here is derived from an EMBL/GenBank/DDBJ whole genome shotgun (WGS) entry which is preliminary data.</text>
</comment>
<evidence type="ECO:0008006" key="3">
    <source>
        <dbReference type="Google" id="ProtNLM"/>
    </source>
</evidence>
<dbReference type="VEuPathDB" id="FungiDB:H257_06877"/>
<dbReference type="InterPro" id="IPR036397">
    <property type="entry name" value="RNaseH_sf"/>
</dbReference>
<dbReference type="GO" id="GO:0003676">
    <property type="term" value="F:nucleic acid binding"/>
    <property type="evidence" value="ECO:0007669"/>
    <property type="project" value="InterPro"/>
</dbReference>
<sequence>MADGRENSKLLTYEAFEGGRKQTKDYHGMFDHAYFVAWFQRLLDEADSLGKSNAIIVLDNAKYHKGLPGNTPKGSWTKQKMAEACEAYGIKIDVKEFRSTLWAKLKTHIAANIVPVIVQLAKDRGHEVVFTPPYHSDMQPIEMVWAYVKGAVGWQYNTSTKFPDVRQRLDREFAGLPSRVVFDCINHTDREVVEMAAYLNAVDDADDAAGAAFSSESESESDADSCDDCDFADYDGDV</sequence>
<protein>
    <recommendedName>
        <fullName evidence="3">Tc1-like transposase DDE domain-containing protein</fullName>
    </recommendedName>
</protein>
<evidence type="ECO:0000313" key="2">
    <source>
        <dbReference type="Proteomes" id="UP000265427"/>
    </source>
</evidence>
<dbReference type="Gene3D" id="3.30.420.10">
    <property type="entry name" value="Ribonuclease H-like superfamily/Ribonuclease H"/>
    <property type="match status" value="1"/>
</dbReference>
<dbReference type="EMBL" id="QUSZ01005963">
    <property type="protein sequence ID" value="RHY07455.1"/>
    <property type="molecule type" value="Genomic_DNA"/>
</dbReference>
<dbReference type="PANTHER" id="PTHR33939">
    <property type="entry name" value="PROTEIN CBG22215"/>
    <property type="match status" value="1"/>
</dbReference>